<dbReference type="AlphaFoldDB" id="A0AAW0GFK5"/>
<evidence type="ECO:0000313" key="1">
    <source>
        <dbReference type="EMBL" id="KAK7688707.1"/>
    </source>
</evidence>
<comment type="caution">
    <text evidence="1">The sequence shown here is derived from an EMBL/GenBank/DDBJ whole genome shotgun (WGS) entry which is preliminary data.</text>
</comment>
<name>A0AAW0GFK5_9APHY</name>
<dbReference type="EMBL" id="JASBNA010000010">
    <property type="protein sequence ID" value="KAK7688707.1"/>
    <property type="molecule type" value="Genomic_DNA"/>
</dbReference>
<reference evidence="1 2" key="1">
    <citation type="submission" date="2022-09" db="EMBL/GenBank/DDBJ databases">
        <authorList>
            <person name="Palmer J.M."/>
        </authorList>
    </citation>
    <scope>NUCLEOTIDE SEQUENCE [LARGE SCALE GENOMIC DNA]</scope>
    <source>
        <strain evidence="1 2">DSM 7382</strain>
    </source>
</reference>
<sequence>MPSLHGVATAESTIIPRYSLLGSFITPTSFEESLPLLLSAASVASRAPVAFHFPPTAEK</sequence>
<evidence type="ECO:0000313" key="2">
    <source>
        <dbReference type="Proteomes" id="UP001385951"/>
    </source>
</evidence>
<keyword evidence="2" id="KW-1185">Reference proteome</keyword>
<gene>
    <name evidence="1" type="ORF">QCA50_008245</name>
</gene>
<proteinExistence type="predicted"/>
<dbReference type="Proteomes" id="UP001385951">
    <property type="component" value="Unassembled WGS sequence"/>
</dbReference>
<accession>A0AAW0GFK5</accession>
<organism evidence="1 2">
    <name type="scientific">Cerrena zonata</name>
    <dbReference type="NCBI Taxonomy" id="2478898"/>
    <lineage>
        <taxon>Eukaryota</taxon>
        <taxon>Fungi</taxon>
        <taxon>Dikarya</taxon>
        <taxon>Basidiomycota</taxon>
        <taxon>Agaricomycotina</taxon>
        <taxon>Agaricomycetes</taxon>
        <taxon>Polyporales</taxon>
        <taxon>Cerrenaceae</taxon>
        <taxon>Cerrena</taxon>
    </lineage>
</organism>
<protein>
    <submittedName>
        <fullName evidence="1">Uncharacterized protein</fullName>
    </submittedName>
</protein>